<reference evidence="4" key="1">
    <citation type="submission" date="2016-10" db="EMBL/GenBank/DDBJ databases">
        <authorList>
            <person name="Varghese N."/>
            <person name="Submissions S."/>
        </authorList>
    </citation>
    <scope>NUCLEOTIDE SEQUENCE [LARGE SCALE GENOMIC DNA]</scope>
    <source>
        <strain evidence="4">DSM 24740</strain>
    </source>
</reference>
<evidence type="ECO:0000259" key="2">
    <source>
        <dbReference type="Pfam" id="PF02311"/>
    </source>
</evidence>
<name>A0A1H8ZSX9_9BACT</name>
<evidence type="ECO:0000313" key="4">
    <source>
        <dbReference type="Proteomes" id="UP000199021"/>
    </source>
</evidence>
<feature type="domain" description="AraC-type arabinose-binding/dimerisation" evidence="2">
    <location>
        <begin position="142"/>
        <end position="201"/>
    </location>
</feature>
<dbReference type="InterPro" id="IPR011051">
    <property type="entry name" value="RmlC_Cupin_sf"/>
</dbReference>
<accession>A0A1H8ZSX9</accession>
<organism evidence="3 4">
    <name type="scientific">Neolewinella agarilytica</name>
    <dbReference type="NCBI Taxonomy" id="478744"/>
    <lineage>
        <taxon>Bacteria</taxon>
        <taxon>Pseudomonadati</taxon>
        <taxon>Bacteroidota</taxon>
        <taxon>Saprospiria</taxon>
        <taxon>Saprospirales</taxon>
        <taxon>Lewinellaceae</taxon>
        <taxon>Neolewinella</taxon>
    </lineage>
</organism>
<gene>
    <name evidence="3" type="ORF">SAMN05444359_101437</name>
</gene>
<dbReference type="Pfam" id="PF02311">
    <property type="entry name" value="AraC_binding"/>
    <property type="match status" value="1"/>
</dbReference>
<evidence type="ECO:0000256" key="1">
    <source>
        <dbReference type="ARBA" id="ARBA00023125"/>
    </source>
</evidence>
<dbReference type="Proteomes" id="UP000199021">
    <property type="component" value="Unassembled WGS sequence"/>
</dbReference>
<dbReference type="AlphaFoldDB" id="A0A1H8ZSX9"/>
<protein>
    <submittedName>
        <fullName evidence="3">AraC-like ligand binding domain-containing protein</fullName>
    </submittedName>
</protein>
<dbReference type="SUPFAM" id="SSF51182">
    <property type="entry name" value="RmlC-like cupins"/>
    <property type="match status" value="1"/>
</dbReference>
<dbReference type="InParanoid" id="A0A1H8ZSX9"/>
<dbReference type="InterPro" id="IPR014710">
    <property type="entry name" value="RmlC-like_jellyroll"/>
</dbReference>
<proteinExistence type="predicted"/>
<dbReference type="GO" id="GO:0003677">
    <property type="term" value="F:DNA binding"/>
    <property type="evidence" value="ECO:0007669"/>
    <property type="project" value="UniProtKB-KW"/>
</dbReference>
<dbReference type="STRING" id="478744.SAMN05444359_101437"/>
<keyword evidence="4" id="KW-1185">Reference proteome</keyword>
<dbReference type="RefSeq" id="WP_090165140.1">
    <property type="nucleotide sequence ID" value="NZ_FOFB01000001.1"/>
</dbReference>
<dbReference type="GO" id="GO:0006355">
    <property type="term" value="P:regulation of DNA-templated transcription"/>
    <property type="evidence" value="ECO:0007669"/>
    <property type="project" value="InterPro"/>
</dbReference>
<evidence type="ECO:0000313" key="3">
    <source>
        <dbReference type="EMBL" id="SEP67566.1"/>
    </source>
</evidence>
<dbReference type="InterPro" id="IPR003313">
    <property type="entry name" value="AraC-bd"/>
</dbReference>
<keyword evidence="1" id="KW-0238">DNA-binding</keyword>
<dbReference type="OrthoDB" id="7506908at2"/>
<dbReference type="Gene3D" id="2.60.120.10">
    <property type="entry name" value="Jelly Rolls"/>
    <property type="match status" value="1"/>
</dbReference>
<dbReference type="EMBL" id="FOFB01000001">
    <property type="protein sequence ID" value="SEP67566.1"/>
    <property type="molecule type" value="Genomic_DNA"/>
</dbReference>
<sequence length="233" mass="25991">MNKLAYTEFEFANGLLYDYSDNDYPTRLHAWTEDCSFKEEGSTFYGYVFEGPTEITTANNRYQLLARQYFCMKDGFALSGGRGIVIERVGFRGMDSLGGPVEDWGRLKYIDGCTDSLLVPPVKLGDPCLNALFFPENIDQTAHTHPSMRVGMVIEGSGSCVTPEAEYDLIPGKIFIIHPDGTHRFRTRAGAKLTVVAYHPDSDFGPKDEDHPMINRTIVDGVSAAKIEDIRTV</sequence>